<dbReference type="InterPro" id="IPR050238">
    <property type="entry name" value="DNA_Rep/Repair_Clamp_Loader"/>
</dbReference>
<proteinExistence type="predicted"/>
<dbReference type="Gene3D" id="3.40.50.300">
    <property type="entry name" value="P-loop containing nucleotide triphosphate hydrolases"/>
    <property type="match status" value="1"/>
</dbReference>
<dbReference type="InterPro" id="IPR027417">
    <property type="entry name" value="P-loop_NTPase"/>
</dbReference>
<accession>A0A2M6XEG7</accession>
<dbReference type="PANTHER" id="PTHR11669:SF8">
    <property type="entry name" value="DNA POLYMERASE III SUBUNIT DELTA"/>
    <property type="match status" value="1"/>
</dbReference>
<dbReference type="GO" id="GO:0006261">
    <property type="term" value="P:DNA-templated DNA replication"/>
    <property type="evidence" value="ECO:0007669"/>
    <property type="project" value="TreeGrafter"/>
</dbReference>
<reference evidence="2" key="1">
    <citation type="submission" date="2017-09" db="EMBL/GenBank/DDBJ databases">
        <title>Depth-based differentiation of microbial function through sediment-hosted aquifers and enrichment of novel symbionts in the deep terrestrial subsurface.</title>
        <authorList>
            <person name="Probst A.J."/>
            <person name="Ladd B."/>
            <person name="Jarett J.K."/>
            <person name="Geller-Mcgrath D.E."/>
            <person name="Sieber C.M.K."/>
            <person name="Emerson J.B."/>
            <person name="Anantharaman K."/>
            <person name="Thomas B.C."/>
            <person name="Malmstrom R."/>
            <person name="Stieglmeier M."/>
            <person name="Klingl A."/>
            <person name="Woyke T."/>
            <person name="Ryan C.M."/>
            <person name="Banfield J.F."/>
        </authorList>
    </citation>
    <scope>NUCLEOTIDE SEQUENCE [LARGE SCALE GENOMIC DNA]</scope>
</reference>
<dbReference type="AlphaFoldDB" id="A0A2M6XEG7"/>
<dbReference type="SUPFAM" id="SSF52540">
    <property type="entry name" value="P-loop containing nucleoside triphosphate hydrolases"/>
    <property type="match status" value="1"/>
</dbReference>
<dbReference type="PANTHER" id="PTHR11669">
    <property type="entry name" value="REPLICATION FACTOR C / DNA POLYMERASE III GAMMA-TAU SUBUNIT"/>
    <property type="match status" value="1"/>
</dbReference>
<dbReference type="Proteomes" id="UP000228996">
    <property type="component" value="Unassembled WGS sequence"/>
</dbReference>
<gene>
    <name evidence="1" type="ORF">COT44_00120</name>
</gene>
<evidence type="ECO:0000313" key="1">
    <source>
        <dbReference type="EMBL" id="PIU04037.1"/>
    </source>
</evidence>
<organism evidence="1 2">
    <name type="scientific">Candidatus Shapirobacteria bacterium CG08_land_8_20_14_0_20_39_18</name>
    <dbReference type="NCBI Taxonomy" id="1974883"/>
    <lineage>
        <taxon>Bacteria</taxon>
        <taxon>Candidatus Shapironibacteriota</taxon>
    </lineage>
</organism>
<protein>
    <recommendedName>
        <fullName evidence="3">DNA polymerase III subunit delta</fullName>
    </recommendedName>
</protein>
<evidence type="ECO:0000313" key="2">
    <source>
        <dbReference type="Proteomes" id="UP000228996"/>
    </source>
</evidence>
<comment type="caution">
    <text evidence="1">The sequence shown here is derived from an EMBL/GenBank/DDBJ whole genome shotgun (WGS) entry which is preliminary data.</text>
</comment>
<sequence>MSAYLILGGDQDSRWSKVLELYNKSRNLASSIPFTLSETEGLPASDPDSYILSDPESIGISQIRELEKSLSLKPYGQPPKIAIIQAELMTFEAQTALLKTLEEPPGETIFFLHAPNANLLLPTILSRCQTIQLPAEPEIKLGQQEIELETGRLNQLLSVKPAQRLLLADEWGINKDKKQAIRFCQIQLVLWREILINNVSLPTSGIQLPTSNFQLLSTLKLITKTLKYLSANVNPKLALDNLLLSYPIKSS</sequence>
<name>A0A2M6XEG7_9BACT</name>
<dbReference type="EMBL" id="PEYO01000001">
    <property type="protein sequence ID" value="PIU04037.1"/>
    <property type="molecule type" value="Genomic_DNA"/>
</dbReference>
<dbReference type="Pfam" id="PF13177">
    <property type="entry name" value="DNA_pol3_delta2"/>
    <property type="match status" value="1"/>
</dbReference>
<evidence type="ECO:0008006" key="3">
    <source>
        <dbReference type="Google" id="ProtNLM"/>
    </source>
</evidence>